<dbReference type="InterPro" id="IPR026002">
    <property type="entry name" value="ATC_hydrolase-like"/>
</dbReference>
<sequence length="163" mass="18802">MSQNITTQEAREQVVLGVQRTAMLYQSFAETLLKKFGREEAEKLILEAIHDFGKSCGERVQKGVKEKNLECTLTNYFQIPDLPKLGWDLISETVEKDKELKVDVSYCPLAEQWLQDMDPKLARLYCYVDQAKFSSYNPDIQCTHTNNMLDGDEKCTLLIQKIK</sequence>
<organism evidence="1 2">
    <name type="scientific">Irregularibacter muris</name>
    <dbReference type="NCBI Taxonomy" id="1796619"/>
    <lineage>
        <taxon>Bacteria</taxon>
        <taxon>Bacillati</taxon>
        <taxon>Bacillota</taxon>
        <taxon>Clostridia</taxon>
        <taxon>Eubacteriales</taxon>
        <taxon>Eubacteriaceae</taxon>
        <taxon>Irregularibacter</taxon>
    </lineage>
</organism>
<gene>
    <name evidence="1" type="ORF">NSA47_12210</name>
</gene>
<accession>A0AAE3HGI0</accession>
<evidence type="ECO:0000313" key="1">
    <source>
        <dbReference type="EMBL" id="MCR1899741.1"/>
    </source>
</evidence>
<protein>
    <submittedName>
        <fullName evidence="1">L-2-amino-thiazoline-4-carboxylic acid hydrolase</fullName>
    </submittedName>
</protein>
<reference evidence="1" key="1">
    <citation type="submission" date="2022-07" db="EMBL/GenBank/DDBJ databases">
        <title>Enhanced cultured diversity of the mouse gut microbiota enables custom-made synthetic communities.</title>
        <authorList>
            <person name="Afrizal A."/>
        </authorList>
    </citation>
    <scope>NUCLEOTIDE SEQUENCE</scope>
    <source>
        <strain evidence="1">DSM 28593</strain>
    </source>
</reference>
<proteinExistence type="predicted"/>
<dbReference type="GO" id="GO:0016787">
    <property type="term" value="F:hydrolase activity"/>
    <property type="evidence" value="ECO:0007669"/>
    <property type="project" value="UniProtKB-KW"/>
</dbReference>
<keyword evidence="1" id="KW-0378">Hydrolase</keyword>
<evidence type="ECO:0000313" key="2">
    <source>
        <dbReference type="Proteomes" id="UP001205748"/>
    </source>
</evidence>
<dbReference type="RefSeq" id="WP_257532399.1">
    <property type="nucleotide sequence ID" value="NZ_JANKAS010000012.1"/>
</dbReference>
<dbReference type="AlphaFoldDB" id="A0AAE3HGI0"/>
<dbReference type="EMBL" id="JANKAS010000012">
    <property type="protein sequence ID" value="MCR1899741.1"/>
    <property type="molecule type" value="Genomic_DNA"/>
</dbReference>
<comment type="caution">
    <text evidence="1">The sequence shown here is derived from an EMBL/GenBank/DDBJ whole genome shotgun (WGS) entry which is preliminary data.</text>
</comment>
<keyword evidence="2" id="KW-1185">Reference proteome</keyword>
<dbReference type="Pfam" id="PF14196">
    <property type="entry name" value="ATC_hydrolase"/>
    <property type="match status" value="1"/>
</dbReference>
<name>A0AAE3HGI0_9FIRM</name>
<dbReference type="Proteomes" id="UP001205748">
    <property type="component" value="Unassembled WGS sequence"/>
</dbReference>